<proteinExistence type="predicted"/>
<dbReference type="CDD" id="cd02216">
    <property type="entry name" value="cupin_GDO-like_N"/>
    <property type="match status" value="1"/>
</dbReference>
<dbReference type="OrthoDB" id="2205143at2759"/>
<feature type="domain" description="Cupin type-2" evidence="4">
    <location>
        <begin position="96"/>
        <end position="163"/>
    </location>
</feature>
<dbReference type="PANTHER" id="PTHR41517:SF1">
    <property type="entry name" value="CUPIN"/>
    <property type="match status" value="1"/>
</dbReference>
<keyword evidence="1" id="KW-0223">Dioxygenase</keyword>
<dbReference type="InterPro" id="IPR011051">
    <property type="entry name" value="RmlC_Cupin_sf"/>
</dbReference>
<dbReference type="Proteomes" id="UP000189580">
    <property type="component" value="Chromosome b"/>
</dbReference>
<dbReference type="InterPro" id="IPR013096">
    <property type="entry name" value="Cupin_2"/>
</dbReference>
<evidence type="ECO:0000256" key="1">
    <source>
        <dbReference type="ARBA" id="ARBA00022964"/>
    </source>
</evidence>
<dbReference type="InterPro" id="IPR047183">
    <property type="entry name" value="GDO-like"/>
</dbReference>
<name>A0A167EYZ9_9ASCO</name>
<dbReference type="GO" id="GO:0051213">
    <property type="term" value="F:dioxygenase activity"/>
    <property type="evidence" value="ECO:0007669"/>
    <property type="project" value="UniProtKB-KW"/>
</dbReference>
<accession>A0A167EYZ9</accession>
<gene>
    <name evidence="5" type="ORF">AWJ20_2230</name>
</gene>
<sequence>MTPTSTSTERSQQQSKLIDSLPPHNVEPLWTVMSAMVPPVPQPKAIPNVWNYKELRPLLLESGRVVNEHEAERRVLMLINPALTAPQTTDTLYAGLQLINPGETAPAHRHQAFALRFIIEGSGGFTAVEGKKLYMERGDVILTPRWEWHDHGKEGEGPMIWLDGLDLPMFQSIPVNFAEGYAEKRYPSTPEVGDSPIKYPWAEVQKTLDSSSSSHAIYNYVSKVKGKQGKHLSTIIGAQAERISPSSSSPLRQESSSFIVHVYSGKGYTVVNHNEQEQKLIWNQHDTFCIPSWVKFQHFNHSDDEQAYLFSYSDTPLLENLALHRVAKFD</sequence>
<dbReference type="KEGG" id="slb:AWJ20_2230"/>
<keyword evidence="2" id="KW-0560">Oxidoreductase</keyword>
<organism evidence="5 6">
    <name type="scientific">Sugiyamaella lignohabitans</name>
    <dbReference type="NCBI Taxonomy" id="796027"/>
    <lineage>
        <taxon>Eukaryota</taxon>
        <taxon>Fungi</taxon>
        <taxon>Dikarya</taxon>
        <taxon>Ascomycota</taxon>
        <taxon>Saccharomycotina</taxon>
        <taxon>Dipodascomycetes</taxon>
        <taxon>Dipodascales</taxon>
        <taxon>Trichomonascaceae</taxon>
        <taxon>Sugiyamaella</taxon>
    </lineage>
</organism>
<dbReference type="InterPro" id="IPR014710">
    <property type="entry name" value="RmlC-like_jellyroll"/>
</dbReference>
<dbReference type="PANTHER" id="PTHR41517">
    <property type="entry name" value="1,2-DIOXYGENASE PROTEIN-RELATED"/>
    <property type="match status" value="1"/>
</dbReference>
<protein>
    <recommendedName>
        <fullName evidence="4">Cupin type-2 domain-containing protein</fullName>
    </recommendedName>
</protein>
<keyword evidence="6" id="KW-1185">Reference proteome</keyword>
<dbReference type="SUPFAM" id="SSF51182">
    <property type="entry name" value="RmlC-like cupins"/>
    <property type="match status" value="1"/>
</dbReference>
<evidence type="ECO:0000256" key="3">
    <source>
        <dbReference type="SAM" id="MobiDB-lite"/>
    </source>
</evidence>
<reference evidence="5 6" key="1">
    <citation type="submission" date="2016-02" db="EMBL/GenBank/DDBJ databases">
        <title>Complete genome sequence and transcriptome regulation of the pentose utilising yeast Sugiyamaella lignohabitans.</title>
        <authorList>
            <person name="Bellasio M."/>
            <person name="Peymann A."/>
            <person name="Valli M."/>
            <person name="Sipitzky M."/>
            <person name="Graf A."/>
            <person name="Sauer M."/>
            <person name="Marx H."/>
            <person name="Mattanovich D."/>
        </authorList>
    </citation>
    <scope>NUCLEOTIDE SEQUENCE [LARGE SCALE GENOMIC DNA]</scope>
    <source>
        <strain evidence="5 6">CBS 10342</strain>
    </source>
</reference>
<dbReference type="Gene3D" id="2.60.120.10">
    <property type="entry name" value="Jelly Rolls"/>
    <property type="match status" value="1"/>
</dbReference>
<dbReference type="Pfam" id="PF07883">
    <property type="entry name" value="Cupin_2"/>
    <property type="match status" value="1"/>
</dbReference>
<dbReference type="RefSeq" id="XP_018737102.1">
    <property type="nucleotide sequence ID" value="XM_018879161.1"/>
</dbReference>
<evidence type="ECO:0000313" key="5">
    <source>
        <dbReference type="EMBL" id="ANB14625.1"/>
    </source>
</evidence>
<evidence type="ECO:0000313" key="6">
    <source>
        <dbReference type="Proteomes" id="UP000189580"/>
    </source>
</evidence>
<dbReference type="AlphaFoldDB" id="A0A167EYZ9"/>
<evidence type="ECO:0000256" key="2">
    <source>
        <dbReference type="ARBA" id="ARBA00023002"/>
    </source>
</evidence>
<evidence type="ECO:0000259" key="4">
    <source>
        <dbReference type="Pfam" id="PF07883"/>
    </source>
</evidence>
<dbReference type="EMBL" id="CP014503">
    <property type="protein sequence ID" value="ANB14625.1"/>
    <property type="molecule type" value="Genomic_DNA"/>
</dbReference>
<feature type="compositionally biased region" description="Low complexity" evidence="3">
    <location>
        <begin position="1"/>
        <end position="15"/>
    </location>
</feature>
<dbReference type="GeneID" id="30034119"/>
<feature type="region of interest" description="Disordered" evidence="3">
    <location>
        <begin position="1"/>
        <end position="22"/>
    </location>
</feature>